<dbReference type="PANTHER" id="PTHR47755:SF1">
    <property type="entry name" value="CELL DIVISION PROTEIN FTSX"/>
    <property type="match status" value="1"/>
</dbReference>
<dbReference type="GO" id="GO:0051301">
    <property type="term" value="P:cell division"/>
    <property type="evidence" value="ECO:0007669"/>
    <property type="project" value="UniProtKB-KW"/>
</dbReference>
<dbReference type="AlphaFoldDB" id="A0A1F6FJ20"/>
<protein>
    <recommendedName>
        <fullName evidence="3 10">Cell division protein FtsX</fullName>
    </recommendedName>
</protein>
<sequence>MWVAFKRVVRSGVVGFWRSTFVSFASVFVMTIALFVIGAIMMIDQLLGASLAQIESKVDINVYFNINAAEADMQALQGRLEALPEVSEVVFTSREEALAAFRERHRGDELTIQALDELGENPLGASLSISAGDTSQYETIARFLDEQRVGESPQAPVIDRVNFVKNKEVIEKLASIIGVVERASITTMLILVAAAVLITFNTIRLAIYTSREEITVMRLVGASNTFIRGPFMLQGVLYGLVSGVVAIIIMYPILYWLGPGTETFFSFNIFHYFLANFVYVFSVIVGSGVALGLVSSAWAVSRYLRA</sequence>
<evidence type="ECO:0000256" key="4">
    <source>
        <dbReference type="ARBA" id="ARBA00022475"/>
    </source>
</evidence>
<evidence type="ECO:0000256" key="1">
    <source>
        <dbReference type="ARBA" id="ARBA00004651"/>
    </source>
</evidence>
<dbReference type="Proteomes" id="UP000177395">
    <property type="component" value="Unassembled WGS sequence"/>
</dbReference>
<evidence type="ECO:0000256" key="10">
    <source>
        <dbReference type="PIRNR" id="PIRNR003097"/>
    </source>
</evidence>
<evidence type="ECO:0000256" key="8">
    <source>
        <dbReference type="ARBA" id="ARBA00023136"/>
    </source>
</evidence>
<dbReference type="Pfam" id="PF18075">
    <property type="entry name" value="FtsX_ECD"/>
    <property type="match status" value="1"/>
</dbReference>
<dbReference type="InterPro" id="IPR003838">
    <property type="entry name" value="ABC3_permease_C"/>
</dbReference>
<dbReference type="PANTHER" id="PTHR47755">
    <property type="entry name" value="CELL DIVISION PROTEIN FTSX"/>
    <property type="match status" value="1"/>
</dbReference>
<keyword evidence="5 10" id="KW-0132">Cell division</keyword>
<proteinExistence type="inferred from homology"/>
<comment type="similarity">
    <text evidence="2 10">Belongs to the ABC-4 integral membrane protein family. FtsX subfamily.</text>
</comment>
<evidence type="ECO:0000313" key="15">
    <source>
        <dbReference type="Proteomes" id="UP000177395"/>
    </source>
</evidence>
<evidence type="ECO:0000256" key="11">
    <source>
        <dbReference type="SAM" id="Phobius"/>
    </source>
</evidence>
<evidence type="ECO:0000256" key="6">
    <source>
        <dbReference type="ARBA" id="ARBA00022692"/>
    </source>
</evidence>
<keyword evidence="9 10" id="KW-0131">Cell cycle</keyword>
<comment type="subcellular location">
    <subcellularLocation>
        <location evidence="1">Cell membrane</location>
        <topology evidence="1">Multi-pass membrane protein</topology>
    </subcellularLocation>
</comment>
<dbReference type="EMBL" id="MFMS01000004">
    <property type="protein sequence ID" value="OGG85848.1"/>
    <property type="molecule type" value="Genomic_DNA"/>
</dbReference>
<evidence type="ECO:0000313" key="14">
    <source>
        <dbReference type="EMBL" id="OGG85848.1"/>
    </source>
</evidence>
<keyword evidence="7 11" id="KW-1133">Transmembrane helix</keyword>
<dbReference type="InterPro" id="IPR040690">
    <property type="entry name" value="FtsX_ECD"/>
</dbReference>
<feature type="domain" description="FtsX extracellular" evidence="13">
    <location>
        <begin position="58"/>
        <end position="145"/>
    </location>
</feature>
<feature type="transmembrane region" description="Helical" evidence="11">
    <location>
        <begin position="236"/>
        <end position="257"/>
    </location>
</feature>
<name>A0A1F6FJ20_9BACT</name>
<evidence type="ECO:0000259" key="12">
    <source>
        <dbReference type="Pfam" id="PF02687"/>
    </source>
</evidence>
<feature type="domain" description="ABC3 transporter permease C-terminal" evidence="12">
    <location>
        <begin position="187"/>
        <end position="305"/>
    </location>
</feature>
<gene>
    <name evidence="14" type="ORF">A2392_00305</name>
</gene>
<dbReference type="STRING" id="1798531.A2392_00305"/>
<evidence type="ECO:0000256" key="2">
    <source>
        <dbReference type="ARBA" id="ARBA00007379"/>
    </source>
</evidence>
<dbReference type="InterPro" id="IPR004513">
    <property type="entry name" value="FtsX"/>
</dbReference>
<dbReference type="GO" id="GO:0032153">
    <property type="term" value="C:cell division site"/>
    <property type="evidence" value="ECO:0007669"/>
    <property type="project" value="TreeGrafter"/>
</dbReference>
<feature type="transmembrane region" description="Helical" evidence="11">
    <location>
        <begin position="21"/>
        <end position="43"/>
    </location>
</feature>
<evidence type="ECO:0000256" key="9">
    <source>
        <dbReference type="ARBA" id="ARBA00023306"/>
    </source>
</evidence>
<evidence type="ECO:0000256" key="3">
    <source>
        <dbReference type="ARBA" id="ARBA00021907"/>
    </source>
</evidence>
<organism evidence="14 15">
    <name type="scientific">Candidatus Kaiserbacteria bacterium RIFOXYB1_FULL_46_14</name>
    <dbReference type="NCBI Taxonomy" id="1798531"/>
    <lineage>
        <taxon>Bacteria</taxon>
        <taxon>Candidatus Kaiseribacteriota</taxon>
    </lineage>
</organism>
<keyword evidence="8 10" id="KW-0472">Membrane</keyword>
<comment type="caution">
    <text evidence="14">The sequence shown here is derived from an EMBL/GenBank/DDBJ whole genome shotgun (WGS) entry which is preliminary data.</text>
</comment>
<evidence type="ECO:0000256" key="5">
    <source>
        <dbReference type="ARBA" id="ARBA00022618"/>
    </source>
</evidence>
<accession>A0A1F6FJ20</accession>
<dbReference type="Pfam" id="PF02687">
    <property type="entry name" value="FtsX"/>
    <property type="match status" value="1"/>
</dbReference>
<dbReference type="Gene3D" id="3.30.70.3040">
    <property type="match status" value="1"/>
</dbReference>
<feature type="transmembrane region" description="Helical" evidence="11">
    <location>
        <begin position="277"/>
        <end position="300"/>
    </location>
</feature>
<dbReference type="PIRSF" id="PIRSF003097">
    <property type="entry name" value="FtsX"/>
    <property type="match status" value="1"/>
</dbReference>
<evidence type="ECO:0000259" key="13">
    <source>
        <dbReference type="Pfam" id="PF18075"/>
    </source>
</evidence>
<reference evidence="14 15" key="1">
    <citation type="journal article" date="2016" name="Nat. Commun.">
        <title>Thousands of microbial genomes shed light on interconnected biogeochemical processes in an aquifer system.</title>
        <authorList>
            <person name="Anantharaman K."/>
            <person name="Brown C.T."/>
            <person name="Hug L.A."/>
            <person name="Sharon I."/>
            <person name="Castelle C.J."/>
            <person name="Probst A.J."/>
            <person name="Thomas B.C."/>
            <person name="Singh A."/>
            <person name="Wilkins M.J."/>
            <person name="Karaoz U."/>
            <person name="Brodie E.L."/>
            <person name="Williams K.H."/>
            <person name="Hubbard S.S."/>
            <person name="Banfield J.F."/>
        </authorList>
    </citation>
    <scope>NUCLEOTIDE SEQUENCE [LARGE SCALE GENOMIC DNA]</scope>
</reference>
<feature type="transmembrane region" description="Helical" evidence="11">
    <location>
        <begin position="188"/>
        <end position="208"/>
    </location>
</feature>
<evidence type="ECO:0000256" key="7">
    <source>
        <dbReference type="ARBA" id="ARBA00022989"/>
    </source>
</evidence>
<keyword evidence="6 11" id="KW-0812">Transmembrane</keyword>
<keyword evidence="4 10" id="KW-1003">Cell membrane</keyword>
<dbReference type="GO" id="GO:0005886">
    <property type="term" value="C:plasma membrane"/>
    <property type="evidence" value="ECO:0007669"/>
    <property type="project" value="UniProtKB-SubCell"/>
</dbReference>